<keyword evidence="2" id="KW-0813">Transport</keyword>
<dbReference type="InterPro" id="IPR013057">
    <property type="entry name" value="AA_transpt_TM"/>
</dbReference>
<reference evidence="7" key="1">
    <citation type="journal article" date="2014" name="Nat. Commun.">
        <title>The tobacco genome sequence and its comparison with those of tomato and potato.</title>
        <authorList>
            <person name="Sierro N."/>
            <person name="Battey J.N."/>
            <person name="Ouadi S."/>
            <person name="Bakaher N."/>
            <person name="Bovet L."/>
            <person name="Willig A."/>
            <person name="Goepfert S."/>
            <person name="Peitsch M.C."/>
            <person name="Ivanov N.V."/>
        </authorList>
    </citation>
    <scope>NUCLEOTIDE SEQUENCE [LARGE SCALE GENOMIC DNA]</scope>
</reference>
<evidence type="ECO:0000313" key="7">
    <source>
        <dbReference type="Proteomes" id="UP000790787"/>
    </source>
</evidence>
<dbReference type="Proteomes" id="UP000790787">
    <property type="component" value="Chromosome 17"/>
</dbReference>
<sequence>MVQSKEVSMVESGNNSDDGRTNEQIDDLNKWLPITASRKAKWWYSAFHNVTAIVGAGVLGLPCAVSQLGWIPGIGMIIVSWSVTLYSFWQLVNLHEHVPGKRFDRYPELGKHVFGVKRGYWMVMPQQMIVQVACDIVYMVTGGKSLRESVIMMFHWGRRINQTYYIMFFGVLQLILSQAPNFNSLKVVSFTAAVMSLSYSTIASIASIIKGIEHPKSANYGLRSHTTAGIIFDIFNSLGTIAFAFAGHSVALEIQATIPSTPERPSKGPMWRGVVVAYAIVAFCYLSVAASGFWAFGNLVADDVLVTLEHPNWLISLANFMVFLHVLGSYQVFAMPVFDTIESFLVKKRHFTPGRPLRLIARSVYVVLTMFVGICIPFFGGLLGFFGGLAFSSTSFFLPCMMWLVSHKPKRWSFHWTASWISIIIGVSITILAPIGGARTIIISAKNYTLFSHSEE</sequence>
<gene>
    <name evidence="8" type="primary">LOC107789129</name>
</gene>
<dbReference type="Pfam" id="PF01490">
    <property type="entry name" value="Aa_trans"/>
    <property type="match status" value="1"/>
</dbReference>
<dbReference type="PaxDb" id="4097-A0A1S3ZQ58"/>
<comment type="subcellular location">
    <subcellularLocation>
        <location evidence="1">Membrane</location>
    </subcellularLocation>
</comment>
<keyword evidence="3" id="KW-0812">Transmembrane</keyword>
<name>A0A1S3ZQ58_TOBAC</name>
<evidence type="ECO:0000313" key="8">
    <source>
        <dbReference type="RefSeq" id="XP_016466388.1"/>
    </source>
</evidence>
<proteinExistence type="predicted"/>
<dbReference type="RefSeq" id="XP_016466388.1">
    <property type="nucleotide sequence ID" value="XM_016610902.1"/>
</dbReference>
<evidence type="ECO:0000256" key="6">
    <source>
        <dbReference type="ARBA" id="ARBA00023136"/>
    </source>
</evidence>
<dbReference type="GO" id="GO:0003333">
    <property type="term" value="P:amino acid transmembrane transport"/>
    <property type="evidence" value="ECO:0000318"/>
    <property type="project" value="GO_Central"/>
</dbReference>
<dbReference type="AlphaFoldDB" id="A0A1S3ZQ58"/>
<keyword evidence="5" id="KW-1133">Transmembrane helix</keyword>
<keyword evidence="4" id="KW-0029">Amino-acid transport</keyword>
<evidence type="ECO:0000256" key="4">
    <source>
        <dbReference type="ARBA" id="ARBA00022970"/>
    </source>
</evidence>
<evidence type="ECO:0000256" key="5">
    <source>
        <dbReference type="ARBA" id="ARBA00022989"/>
    </source>
</evidence>
<evidence type="ECO:0000256" key="2">
    <source>
        <dbReference type="ARBA" id="ARBA00022448"/>
    </source>
</evidence>
<dbReference type="KEGG" id="nta:107789129"/>
<accession>A0A1S3ZQ58</accession>
<dbReference type="GO" id="GO:0016020">
    <property type="term" value="C:membrane"/>
    <property type="evidence" value="ECO:0000318"/>
    <property type="project" value="GO_Central"/>
</dbReference>
<dbReference type="GO" id="GO:0015171">
    <property type="term" value="F:amino acid transmembrane transporter activity"/>
    <property type="evidence" value="ECO:0000318"/>
    <property type="project" value="GO_Central"/>
</dbReference>
<dbReference type="PANTHER" id="PTHR48017">
    <property type="entry name" value="OS05G0424000 PROTEIN-RELATED"/>
    <property type="match status" value="1"/>
</dbReference>
<keyword evidence="7" id="KW-1185">Reference proteome</keyword>
<dbReference type="OMA" id="WGRRINQ"/>
<dbReference type="STRING" id="4097.A0A1S3ZQ58"/>
<evidence type="ECO:0000256" key="3">
    <source>
        <dbReference type="ARBA" id="ARBA00022692"/>
    </source>
</evidence>
<dbReference type="GeneID" id="107789129"/>
<evidence type="ECO:0000256" key="1">
    <source>
        <dbReference type="ARBA" id="ARBA00004370"/>
    </source>
</evidence>
<organism evidence="7 8">
    <name type="scientific">Nicotiana tabacum</name>
    <name type="common">Common tobacco</name>
    <dbReference type="NCBI Taxonomy" id="4097"/>
    <lineage>
        <taxon>Eukaryota</taxon>
        <taxon>Viridiplantae</taxon>
        <taxon>Streptophyta</taxon>
        <taxon>Embryophyta</taxon>
        <taxon>Tracheophyta</taxon>
        <taxon>Spermatophyta</taxon>
        <taxon>Magnoliopsida</taxon>
        <taxon>eudicotyledons</taxon>
        <taxon>Gunneridae</taxon>
        <taxon>Pentapetalae</taxon>
        <taxon>asterids</taxon>
        <taxon>lamiids</taxon>
        <taxon>Solanales</taxon>
        <taxon>Solanaceae</taxon>
        <taxon>Nicotianoideae</taxon>
        <taxon>Nicotianeae</taxon>
        <taxon>Nicotiana</taxon>
    </lineage>
</organism>
<reference evidence="8" key="2">
    <citation type="submission" date="2025-08" db="UniProtKB">
        <authorList>
            <consortium name="RefSeq"/>
        </authorList>
    </citation>
    <scope>IDENTIFICATION</scope>
</reference>
<protein>
    <submittedName>
        <fullName evidence="8">Lysine histidine transporter-like 5</fullName>
    </submittedName>
</protein>
<keyword evidence="6" id="KW-0472">Membrane</keyword>
<dbReference type="OrthoDB" id="1267824at2759"/>